<keyword evidence="1" id="KW-0503">Monooxygenase</keyword>
<gene>
    <name evidence="1" type="ORF">I550_2248</name>
</gene>
<protein>
    <submittedName>
        <fullName evidence="1">Monooxygenase domain protein</fullName>
    </submittedName>
</protein>
<proteinExistence type="predicted"/>
<name>X8CRS9_MYCIT</name>
<evidence type="ECO:0000313" key="2">
    <source>
        <dbReference type="Proteomes" id="UP000020825"/>
    </source>
</evidence>
<organism evidence="1 2">
    <name type="scientific">Mycobacterium intracellulare 1956</name>
    <dbReference type="NCBI Taxonomy" id="1299331"/>
    <lineage>
        <taxon>Bacteria</taxon>
        <taxon>Bacillati</taxon>
        <taxon>Actinomycetota</taxon>
        <taxon>Actinomycetes</taxon>
        <taxon>Mycobacteriales</taxon>
        <taxon>Mycobacteriaceae</taxon>
        <taxon>Mycobacterium</taxon>
        <taxon>Mycobacterium avium complex (MAC)</taxon>
    </lineage>
</organism>
<reference evidence="1 2" key="1">
    <citation type="submission" date="2013-12" db="EMBL/GenBank/DDBJ databases">
        <authorList>
            <person name="Zelazny A."/>
            <person name="Olivier K."/>
            <person name="Holland S."/>
            <person name="Lenaerts A."/>
            <person name="Ordway D."/>
            <person name="DeGroote M.A."/>
            <person name="Parker T."/>
            <person name="Sizemore C."/>
            <person name="Tallon L.J."/>
            <person name="Sadzewicz L.K."/>
            <person name="Sengamalay N."/>
            <person name="Fraser C.M."/>
            <person name="Hine E."/>
            <person name="Shefchek K.A."/>
            <person name="Das S.P."/>
            <person name="Tettelin H."/>
        </authorList>
    </citation>
    <scope>NUCLEOTIDE SEQUENCE [LARGE SCALE GENOMIC DNA]</scope>
    <source>
        <strain evidence="1 2">1956</strain>
    </source>
</reference>
<keyword evidence="1" id="KW-0560">Oxidoreductase</keyword>
<dbReference type="AlphaFoldDB" id="X8CRS9"/>
<dbReference type="Proteomes" id="UP000020825">
    <property type="component" value="Unassembled WGS sequence"/>
</dbReference>
<evidence type="ECO:0000313" key="1">
    <source>
        <dbReference type="EMBL" id="EUA59102.1"/>
    </source>
</evidence>
<dbReference type="PATRIC" id="fig|1299331.3.peg.2182"/>
<sequence length="180" mass="19263">MAQKPLLGTERQASHGRVHPVGTDNQVIALAVAGIEPHIDATVIVVEFADGFVEPQFYRRPQAVAQDGCEVFPRDFDVAGGVVDLVERRFGHHGAVFVDELDAFGHIDPVRADRCEHAHLVGDTDGVPANVDRGAVHPQVVGAFDQGDVVAVGAEVYRRAQAADSGTGDENAHRFHSCSL</sequence>
<accession>X8CRS9</accession>
<dbReference type="EMBL" id="JAOG01000001">
    <property type="protein sequence ID" value="EUA59102.1"/>
    <property type="molecule type" value="Genomic_DNA"/>
</dbReference>
<comment type="caution">
    <text evidence="1">The sequence shown here is derived from an EMBL/GenBank/DDBJ whole genome shotgun (WGS) entry which is preliminary data.</text>
</comment>
<dbReference type="GO" id="GO:0004497">
    <property type="term" value="F:monooxygenase activity"/>
    <property type="evidence" value="ECO:0007669"/>
    <property type="project" value="UniProtKB-KW"/>
</dbReference>